<evidence type="ECO:0000259" key="3">
    <source>
        <dbReference type="PROSITE" id="PS50405"/>
    </source>
</evidence>
<dbReference type="PANTHER" id="PTHR11571">
    <property type="entry name" value="GLUTATHIONE S-TRANSFERASE"/>
    <property type="match status" value="1"/>
</dbReference>
<dbReference type="InterPro" id="IPR050213">
    <property type="entry name" value="GST_superfamily"/>
</dbReference>
<dbReference type="InterPro" id="IPR040079">
    <property type="entry name" value="Glutathione_S-Trfase"/>
</dbReference>
<keyword evidence="6" id="KW-1185">Reference proteome</keyword>
<dbReference type="PANTHER" id="PTHR11571:SF150">
    <property type="entry name" value="GLUTATHIONE S-TRANSFERASE"/>
    <property type="match status" value="1"/>
</dbReference>
<proteinExistence type="predicted"/>
<evidence type="ECO:0000313" key="5">
    <source>
        <dbReference type="EMBL" id="CBY40337.1"/>
    </source>
</evidence>
<dbReference type="Pfam" id="PF14497">
    <property type="entry name" value="GST_C_3"/>
    <property type="match status" value="1"/>
</dbReference>
<dbReference type="Gene3D" id="1.20.1050.10">
    <property type="match status" value="1"/>
</dbReference>
<protein>
    <recommendedName>
        <fullName evidence="1">glutathione transferase</fullName>
        <ecNumber evidence="1">2.5.1.18</ecNumber>
    </recommendedName>
</protein>
<dbReference type="OrthoDB" id="414243at2759"/>
<name>E4XGY0_OIKDI</name>
<reference evidence="4 6" key="1">
    <citation type="journal article" date="2010" name="Science">
        <title>Plasticity of animal genome architecture unmasked by rapid evolution of a pelagic tunicate.</title>
        <authorList>
            <person name="Denoeud F."/>
            <person name="Henriet S."/>
            <person name="Mungpakdee S."/>
            <person name="Aury J.M."/>
            <person name="Da Silva C."/>
            <person name="Brinkmann H."/>
            <person name="Mikhaleva J."/>
            <person name="Olsen L.C."/>
            <person name="Jubin C."/>
            <person name="Canestro C."/>
            <person name="Bouquet J.M."/>
            <person name="Danks G."/>
            <person name="Poulain J."/>
            <person name="Campsteijn C."/>
            <person name="Adamski M."/>
            <person name="Cross I."/>
            <person name="Yadetie F."/>
            <person name="Muffato M."/>
            <person name="Louis A."/>
            <person name="Butcher S."/>
            <person name="Tsagkogeorga G."/>
            <person name="Konrad A."/>
            <person name="Singh S."/>
            <person name="Jensen M.F."/>
            <person name="Cong E.H."/>
            <person name="Eikeseth-Otteraa H."/>
            <person name="Noel B."/>
            <person name="Anthouard V."/>
            <person name="Porcel B.M."/>
            <person name="Kachouri-Lafond R."/>
            <person name="Nishino A."/>
            <person name="Ugolini M."/>
            <person name="Chourrout P."/>
            <person name="Nishida H."/>
            <person name="Aasland R."/>
            <person name="Huzurbazar S."/>
            <person name="Westhof E."/>
            <person name="Delsuc F."/>
            <person name="Lehrach H."/>
            <person name="Reinhardt R."/>
            <person name="Weissenbach J."/>
            <person name="Roy S.W."/>
            <person name="Artiguenave F."/>
            <person name="Postlethwait J.H."/>
            <person name="Manak J.R."/>
            <person name="Thompson E.M."/>
            <person name="Jaillon O."/>
            <person name="Du Pasquier L."/>
            <person name="Boudinot P."/>
            <person name="Liberles D.A."/>
            <person name="Volff J.N."/>
            <person name="Philippe H."/>
            <person name="Lenhard B."/>
            <person name="Roest Crollius H."/>
            <person name="Wincker P."/>
            <person name="Chourrout D."/>
        </authorList>
    </citation>
    <scope>NUCLEOTIDE SEQUENCE [LARGE SCALE GENOMIC DNA]</scope>
</reference>
<sequence>MSKLQLKYFDCYGRGGTIKLLFKLGNIDFEDVIVPFESWNEEKESYGLPLDQLPVLVVDGFTLCQTTAIERFAATKAGLLGKCALTDAKGDMLFETISDVRQKISAGLMGTLAAEFPTEPGTFRLKDNTQENRDRRTAAMRENYNKMMNEKCKTFDKILKTIQTNKDFCVGNELTFVDIQLVSLYIFSKDVNVGHDFEKASPLTFKTAMNIINNNPKIKEFVDEFQASGKPCTGLGKMY</sequence>
<evidence type="ECO:0000256" key="1">
    <source>
        <dbReference type="ARBA" id="ARBA00012452"/>
    </source>
</evidence>
<feature type="domain" description="GST C-terminal" evidence="3">
    <location>
        <begin position="83"/>
        <end position="235"/>
    </location>
</feature>
<dbReference type="Proteomes" id="UP000001307">
    <property type="component" value="Unassembled WGS sequence"/>
</dbReference>
<organism evidence="4 6">
    <name type="scientific">Oikopleura dioica</name>
    <name type="common">Tunicate</name>
    <dbReference type="NCBI Taxonomy" id="34765"/>
    <lineage>
        <taxon>Eukaryota</taxon>
        <taxon>Metazoa</taxon>
        <taxon>Chordata</taxon>
        <taxon>Tunicata</taxon>
        <taxon>Appendicularia</taxon>
        <taxon>Copelata</taxon>
        <taxon>Oikopleuridae</taxon>
        <taxon>Oikopleura</taxon>
    </lineage>
</organism>
<evidence type="ECO:0000259" key="2">
    <source>
        <dbReference type="PROSITE" id="PS50404"/>
    </source>
</evidence>
<dbReference type="Proteomes" id="UP000011014">
    <property type="component" value="Unassembled WGS sequence"/>
</dbReference>
<dbReference type="InterPro" id="IPR004046">
    <property type="entry name" value="GST_C"/>
</dbReference>
<dbReference type="SUPFAM" id="SSF47616">
    <property type="entry name" value="GST C-terminal domain-like"/>
    <property type="match status" value="1"/>
</dbReference>
<gene>
    <name evidence="4" type="ORF">GSOID_T00010746001</name>
    <name evidence="5" type="ORF">GSOID_T00022331001</name>
</gene>
<dbReference type="AlphaFoldDB" id="E4XGY0"/>
<dbReference type="PROSITE" id="PS50404">
    <property type="entry name" value="GST_NTER"/>
    <property type="match status" value="1"/>
</dbReference>
<dbReference type="FunCoup" id="E4XGY0">
    <property type="interactions" value="26"/>
</dbReference>
<dbReference type="InterPro" id="IPR036282">
    <property type="entry name" value="Glutathione-S-Trfase_C_sf"/>
</dbReference>
<dbReference type="GO" id="GO:0004364">
    <property type="term" value="F:glutathione transferase activity"/>
    <property type="evidence" value="ECO:0007669"/>
    <property type="project" value="UniProtKB-EC"/>
</dbReference>
<accession>E4XGY0</accession>
<dbReference type="EC" id="2.5.1.18" evidence="1"/>
<dbReference type="Gene3D" id="3.40.30.10">
    <property type="entry name" value="Glutaredoxin"/>
    <property type="match status" value="1"/>
</dbReference>
<dbReference type="InterPro" id="IPR010987">
    <property type="entry name" value="Glutathione-S-Trfase_C-like"/>
</dbReference>
<dbReference type="EMBL" id="FN653049">
    <property type="protein sequence ID" value="CBY09928.1"/>
    <property type="molecule type" value="Genomic_DNA"/>
</dbReference>
<evidence type="ECO:0000313" key="4">
    <source>
        <dbReference type="EMBL" id="CBY09928.1"/>
    </source>
</evidence>
<dbReference type="PROSITE" id="PS50405">
    <property type="entry name" value="GST_CTER"/>
    <property type="match status" value="1"/>
</dbReference>
<dbReference type="CDD" id="cd03039">
    <property type="entry name" value="GST_N_Sigma_like"/>
    <property type="match status" value="1"/>
</dbReference>
<feature type="domain" description="GST N-terminal" evidence="2">
    <location>
        <begin position="2"/>
        <end position="81"/>
    </location>
</feature>
<evidence type="ECO:0000313" key="6">
    <source>
        <dbReference type="Proteomes" id="UP000001307"/>
    </source>
</evidence>
<dbReference type="SFLD" id="SFLDS00019">
    <property type="entry name" value="Glutathione_Transferase_(cytos"/>
    <property type="match status" value="1"/>
</dbReference>
<dbReference type="InterPro" id="IPR036249">
    <property type="entry name" value="Thioredoxin-like_sf"/>
</dbReference>
<dbReference type="Pfam" id="PF02798">
    <property type="entry name" value="GST_N"/>
    <property type="match status" value="1"/>
</dbReference>
<dbReference type="GO" id="GO:0006749">
    <property type="term" value="P:glutathione metabolic process"/>
    <property type="evidence" value="ECO:0007669"/>
    <property type="project" value="TreeGrafter"/>
</dbReference>
<dbReference type="EMBL" id="FN655880">
    <property type="protein sequence ID" value="CBY40337.1"/>
    <property type="molecule type" value="Genomic_DNA"/>
</dbReference>
<dbReference type="InterPro" id="IPR004045">
    <property type="entry name" value="Glutathione_S-Trfase_N"/>
</dbReference>
<dbReference type="SUPFAM" id="SSF52833">
    <property type="entry name" value="Thioredoxin-like"/>
    <property type="match status" value="1"/>
</dbReference>